<dbReference type="GO" id="GO:0005634">
    <property type="term" value="C:nucleus"/>
    <property type="evidence" value="ECO:0007669"/>
    <property type="project" value="UniProtKB-SubCell"/>
</dbReference>
<keyword evidence="2" id="KW-0479">Metal-binding</keyword>
<dbReference type="OrthoDB" id="3437960at2759"/>
<evidence type="ECO:0000256" key="2">
    <source>
        <dbReference type="ARBA" id="ARBA00022723"/>
    </source>
</evidence>
<evidence type="ECO:0000313" key="11">
    <source>
        <dbReference type="Proteomes" id="UP000499080"/>
    </source>
</evidence>
<name>A0A4Y2N1P9_ARAVE</name>
<keyword evidence="6" id="KW-0238">DNA-binding</keyword>
<dbReference type="GO" id="GO:0008270">
    <property type="term" value="F:zinc ion binding"/>
    <property type="evidence" value="ECO:0007669"/>
    <property type="project" value="UniProtKB-KW"/>
</dbReference>
<dbReference type="InterPro" id="IPR013087">
    <property type="entry name" value="Znf_C2H2_type"/>
</dbReference>
<keyword evidence="11" id="KW-1185">Reference proteome</keyword>
<keyword evidence="4 8" id="KW-0863">Zinc-finger</keyword>
<comment type="caution">
    <text evidence="10">The sequence shown here is derived from an EMBL/GenBank/DDBJ whole genome shotgun (WGS) entry which is preliminary data.</text>
</comment>
<dbReference type="InterPro" id="IPR036236">
    <property type="entry name" value="Znf_C2H2_sf"/>
</dbReference>
<dbReference type="PANTHER" id="PTHR24393">
    <property type="entry name" value="ZINC FINGER PROTEIN"/>
    <property type="match status" value="1"/>
</dbReference>
<dbReference type="GO" id="GO:0000978">
    <property type="term" value="F:RNA polymerase II cis-regulatory region sequence-specific DNA binding"/>
    <property type="evidence" value="ECO:0007669"/>
    <property type="project" value="TreeGrafter"/>
</dbReference>
<dbReference type="SUPFAM" id="SSF57667">
    <property type="entry name" value="beta-beta-alpha zinc fingers"/>
    <property type="match status" value="3"/>
</dbReference>
<proteinExistence type="predicted"/>
<evidence type="ECO:0000256" key="3">
    <source>
        <dbReference type="ARBA" id="ARBA00022737"/>
    </source>
</evidence>
<dbReference type="FunFam" id="3.30.160.60:FF:002343">
    <property type="entry name" value="Zinc finger protein 33A"/>
    <property type="match status" value="1"/>
</dbReference>
<dbReference type="GO" id="GO:0001228">
    <property type="term" value="F:DNA-binding transcription activator activity, RNA polymerase II-specific"/>
    <property type="evidence" value="ECO:0007669"/>
    <property type="project" value="TreeGrafter"/>
</dbReference>
<dbReference type="FunFam" id="3.30.160.60:FF:000912">
    <property type="entry name" value="Zinc finger protein 660"/>
    <property type="match status" value="2"/>
</dbReference>
<dbReference type="FunFam" id="3.30.160.60:FF:000176">
    <property type="entry name" value="zinc finger protein 70"/>
    <property type="match status" value="1"/>
</dbReference>
<keyword evidence="7" id="KW-0539">Nucleus</keyword>
<feature type="domain" description="C2H2-type" evidence="9">
    <location>
        <begin position="161"/>
        <end position="188"/>
    </location>
</feature>
<dbReference type="Pfam" id="PF00096">
    <property type="entry name" value="zf-C2H2"/>
    <property type="match status" value="5"/>
</dbReference>
<evidence type="ECO:0000256" key="1">
    <source>
        <dbReference type="ARBA" id="ARBA00004123"/>
    </source>
</evidence>
<evidence type="ECO:0000256" key="5">
    <source>
        <dbReference type="ARBA" id="ARBA00022833"/>
    </source>
</evidence>
<accession>A0A4Y2N1P9</accession>
<evidence type="ECO:0000259" key="9">
    <source>
        <dbReference type="PROSITE" id="PS50157"/>
    </source>
</evidence>
<feature type="domain" description="C2H2-type" evidence="9">
    <location>
        <begin position="105"/>
        <end position="132"/>
    </location>
</feature>
<dbReference type="Proteomes" id="UP000499080">
    <property type="component" value="Unassembled WGS sequence"/>
</dbReference>
<gene>
    <name evidence="10" type="primary">ZNF672_0</name>
    <name evidence="10" type="ORF">AVEN_136835_1</name>
</gene>
<keyword evidence="3" id="KW-0677">Repeat</keyword>
<dbReference type="PANTHER" id="PTHR24393:SF34">
    <property type="entry name" value="PR_SET DOMAIN 13"/>
    <property type="match status" value="1"/>
</dbReference>
<organism evidence="10 11">
    <name type="scientific">Araneus ventricosus</name>
    <name type="common">Orbweaver spider</name>
    <name type="synonym">Epeira ventricosa</name>
    <dbReference type="NCBI Taxonomy" id="182803"/>
    <lineage>
        <taxon>Eukaryota</taxon>
        <taxon>Metazoa</taxon>
        <taxon>Ecdysozoa</taxon>
        <taxon>Arthropoda</taxon>
        <taxon>Chelicerata</taxon>
        <taxon>Arachnida</taxon>
        <taxon>Araneae</taxon>
        <taxon>Araneomorphae</taxon>
        <taxon>Entelegynae</taxon>
        <taxon>Araneoidea</taxon>
        <taxon>Araneidae</taxon>
        <taxon>Araneus</taxon>
    </lineage>
</organism>
<reference evidence="10 11" key="1">
    <citation type="journal article" date="2019" name="Sci. Rep.">
        <title>Orb-weaving spider Araneus ventricosus genome elucidates the spidroin gene catalogue.</title>
        <authorList>
            <person name="Kono N."/>
            <person name="Nakamura H."/>
            <person name="Ohtoshi R."/>
            <person name="Moran D.A.P."/>
            <person name="Shinohara A."/>
            <person name="Yoshida Y."/>
            <person name="Fujiwara M."/>
            <person name="Mori M."/>
            <person name="Tomita M."/>
            <person name="Arakawa K."/>
        </authorList>
    </citation>
    <scope>NUCLEOTIDE SEQUENCE [LARGE SCALE GENOMIC DNA]</scope>
</reference>
<feature type="domain" description="C2H2-type" evidence="9">
    <location>
        <begin position="189"/>
        <end position="216"/>
    </location>
</feature>
<evidence type="ECO:0000256" key="8">
    <source>
        <dbReference type="PROSITE-ProRule" id="PRU00042"/>
    </source>
</evidence>
<feature type="domain" description="C2H2-type" evidence="9">
    <location>
        <begin position="133"/>
        <end position="160"/>
    </location>
</feature>
<keyword evidence="5" id="KW-0862">Zinc</keyword>
<dbReference type="AlphaFoldDB" id="A0A4Y2N1P9"/>
<comment type="subcellular location">
    <subcellularLocation>
        <location evidence="1">Nucleus</location>
    </subcellularLocation>
</comment>
<evidence type="ECO:0000256" key="7">
    <source>
        <dbReference type="ARBA" id="ARBA00023242"/>
    </source>
</evidence>
<feature type="domain" description="C2H2-type" evidence="9">
    <location>
        <begin position="217"/>
        <end position="243"/>
    </location>
</feature>
<dbReference type="Gene3D" id="3.30.160.60">
    <property type="entry name" value="Classic Zinc Finger"/>
    <property type="match status" value="5"/>
</dbReference>
<dbReference type="SMART" id="SM00355">
    <property type="entry name" value="ZnF_C2H2"/>
    <property type="match status" value="5"/>
</dbReference>
<dbReference type="FunFam" id="3.30.160.60:FF:001450">
    <property type="entry name" value="zinc finger protein 774"/>
    <property type="match status" value="1"/>
</dbReference>
<sequence length="243" mass="27919">MPDSNEGSEKGIFLYHTDIPMTADYTGNCGFSRLQRNDDEIKILQNDEELQNNVLPGEVSKVSDNRNSEFCNSGELLVPVNEKCTVVGPSSTDAEVQWHLDDGRFVCPRCGKGFGRKNNLVRHYRTHSGEKPFACDKCQKTFGKSNDLARHRRTHTGEKPFDCDKCEKRFGRKDHLVTHYRTHTGEKPFACDNCLNRFSQSNDLTRHRRTHTGEKHYKCSICGKAFSQSSSRNYHYRNVHNKK</sequence>
<dbReference type="EMBL" id="BGPR01008181">
    <property type="protein sequence ID" value="GBN32087.1"/>
    <property type="molecule type" value="Genomic_DNA"/>
</dbReference>
<dbReference type="PROSITE" id="PS50157">
    <property type="entry name" value="ZINC_FINGER_C2H2_2"/>
    <property type="match status" value="5"/>
</dbReference>
<protein>
    <submittedName>
        <fullName evidence="10">Zinc finger protein 672</fullName>
    </submittedName>
</protein>
<evidence type="ECO:0000256" key="6">
    <source>
        <dbReference type="ARBA" id="ARBA00023125"/>
    </source>
</evidence>
<dbReference type="PROSITE" id="PS00028">
    <property type="entry name" value="ZINC_FINGER_C2H2_1"/>
    <property type="match status" value="5"/>
</dbReference>
<evidence type="ECO:0000313" key="10">
    <source>
        <dbReference type="EMBL" id="GBN32087.1"/>
    </source>
</evidence>
<evidence type="ECO:0000256" key="4">
    <source>
        <dbReference type="ARBA" id="ARBA00022771"/>
    </source>
</evidence>